<feature type="region of interest" description="Disordered" evidence="1">
    <location>
        <begin position="554"/>
        <end position="590"/>
    </location>
</feature>
<evidence type="ECO:0000256" key="1">
    <source>
        <dbReference type="SAM" id="MobiDB-lite"/>
    </source>
</evidence>
<feature type="compositionally biased region" description="Basic residues" evidence="1">
    <location>
        <begin position="249"/>
        <end position="267"/>
    </location>
</feature>
<sequence length="671" mass="73061">SSLDWLWTPGCRENDPHSFGRPSDVDLSDPEPIPYIVEPVTYADSSHLPLALGSGDGVKLEPEGVLDKNRIRLLSAPPERPVPRRTSARQAKARERERERERETPQAPLTKRHQEAKPQPQPPSLSISLSPAPVPAPVPSISPVPIPTAPEAPPSPLVLAPLMPPSPPIPVPPPPPVSLRCGLVSLPDPEAYGVGAADIPMEGEGEEVEVKETVQERKARKERERQEAKRERERKKALAAEKRELARLKRERNKKEKARREKSKGKTWNKGATDEEFIPSSRVVPYASALHTYETRAKAAPPSPPRPLTVTLGSPPPSPPAPSTSATVGGSLTVSLPGVDGEEEAPPPLPALTPVVMRGFKARETDMDTPLLGEGEAPSAQSEAGAVGEGVVRPYPNPRICALLRQEYEREPDAFKGRRLLPMQPTLVAEVLKTSLGIRAGVNVVRFLCSGEAPFIQRPSPVCVEVDEKELGEGEDGEYVDDSMGGGAFGGGRLPLYRMVSSNPTRPMATELRPRLCTPAQINSLFWHTVAVMRAARRYRDGLLRVLARAEQEEREGGTVMVSPGYEGPGTIPPSAPGAPGTDTSKRHSRGRRLIDAVPTIAARHLVTSQFLASLSHYGMRRYLREDASACDRQRQAEQTLTDGGKTTPNYTVQEEPVVRVVYIVLYTVCI</sequence>
<feature type="region of interest" description="Disordered" evidence="1">
    <location>
        <begin position="295"/>
        <end position="352"/>
    </location>
</feature>
<dbReference type="EMBL" id="BDIP01004837">
    <property type="protein sequence ID" value="GIQ89242.1"/>
    <property type="molecule type" value="Genomic_DNA"/>
</dbReference>
<comment type="caution">
    <text evidence="2">The sequence shown here is derived from an EMBL/GenBank/DDBJ whole genome shotgun (WGS) entry which is preliminary data.</text>
</comment>
<feature type="compositionally biased region" description="Basic and acidic residues" evidence="1">
    <location>
        <begin position="58"/>
        <end position="70"/>
    </location>
</feature>
<dbReference type="PANTHER" id="PTHR48125">
    <property type="entry name" value="LP07818P1"/>
    <property type="match status" value="1"/>
</dbReference>
<feature type="region of interest" description="Disordered" evidence="1">
    <location>
        <begin position="194"/>
        <end position="282"/>
    </location>
</feature>
<evidence type="ECO:0000313" key="3">
    <source>
        <dbReference type="Proteomes" id="UP000265618"/>
    </source>
</evidence>
<feature type="compositionally biased region" description="Basic and acidic residues" evidence="1">
    <location>
        <begin position="92"/>
        <end position="104"/>
    </location>
</feature>
<keyword evidence="3" id="KW-1185">Reference proteome</keyword>
<evidence type="ECO:0000313" key="2">
    <source>
        <dbReference type="EMBL" id="GIQ89242.1"/>
    </source>
</evidence>
<reference evidence="2 3" key="1">
    <citation type="journal article" date="2018" name="PLoS ONE">
        <title>The draft genome of Kipferlia bialata reveals reductive genome evolution in fornicate parasites.</title>
        <authorList>
            <person name="Tanifuji G."/>
            <person name="Takabayashi S."/>
            <person name="Kume K."/>
            <person name="Takagi M."/>
            <person name="Nakayama T."/>
            <person name="Kamikawa R."/>
            <person name="Inagaki Y."/>
            <person name="Hashimoto T."/>
        </authorList>
    </citation>
    <scope>NUCLEOTIDE SEQUENCE [LARGE SCALE GENOMIC DNA]</scope>
    <source>
        <strain evidence="2">NY0173</strain>
    </source>
</reference>
<proteinExistence type="predicted"/>
<dbReference type="PANTHER" id="PTHR48125:SF12">
    <property type="entry name" value="AT HOOK TRANSCRIPTION FACTOR FAMILY-RELATED"/>
    <property type="match status" value="1"/>
</dbReference>
<gene>
    <name evidence="2" type="ORF">KIPB_011666</name>
</gene>
<feature type="region of interest" description="Disordered" evidence="1">
    <location>
        <begin position="1"/>
        <end position="31"/>
    </location>
</feature>
<organism evidence="2 3">
    <name type="scientific">Kipferlia bialata</name>
    <dbReference type="NCBI Taxonomy" id="797122"/>
    <lineage>
        <taxon>Eukaryota</taxon>
        <taxon>Metamonada</taxon>
        <taxon>Carpediemonas-like organisms</taxon>
        <taxon>Kipferlia</taxon>
    </lineage>
</organism>
<feature type="compositionally biased region" description="Basic and acidic residues" evidence="1">
    <location>
        <begin position="208"/>
        <end position="248"/>
    </location>
</feature>
<protein>
    <submittedName>
        <fullName evidence="2">Uncharacterized protein</fullName>
    </submittedName>
</protein>
<dbReference type="Proteomes" id="UP000265618">
    <property type="component" value="Unassembled WGS sequence"/>
</dbReference>
<accession>A0A9K3D6X1</accession>
<feature type="compositionally biased region" description="Pro residues" evidence="1">
    <location>
        <begin position="132"/>
        <end position="155"/>
    </location>
</feature>
<dbReference type="AlphaFoldDB" id="A0A9K3D6X1"/>
<feature type="region of interest" description="Disordered" evidence="1">
    <location>
        <begin position="54"/>
        <end position="155"/>
    </location>
</feature>
<feature type="non-terminal residue" evidence="2">
    <location>
        <position position="1"/>
    </location>
</feature>
<dbReference type="CDD" id="cd14686">
    <property type="entry name" value="bZIP"/>
    <property type="match status" value="1"/>
</dbReference>
<name>A0A9K3D6X1_9EUKA</name>